<name>W2J0S9_PHYNI</name>
<dbReference type="EMBL" id="KI672934">
    <property type="protein sequence ID" value="ETL40005.1"/>
    <property type="molecule type" value="Genomic_DNA"/>
</dbReference>
<proteinExistence type="predicted"/>
<accession>W2J0S9</accession>
<reference evidence="1 2" key="1">
    <citation type="submission" date="2013-11" db="EMBL/GenBank/DDBJ databases">
        <title>The Genome Sequence of Phytophthora parasitica CJ05E6.</title>
        <authorList>
            <consortium name="The Broad Institute Genomics Platform"/>
            <person name="Russ C."/>
            <person name="Tyler B."/>
            <person name="Panabieres F."/>
            <person name="Shan W."/>
            <person name="Tripathy S."/>
            <person name="Grunwald N."/>
            <person name="Machado M."/>
            <person name="Johnson C.S."/>
            <person name="Arredondo F."/>
            <person name="Hong C."/>
            <person name="Coffey M."/>
            <person name="Young S.K."/>
            <person name="Zeng Q."/>
            <person name="Gargeya S."/>
            <person name="Fitzgerald M."/>
            <person name="Abouelleil A."/>
            <person name="Alvarado L."/>
            <person name="Chapman S.B."/>
            <person name="Gainer-Dewar J."/>
            <person name="Goldberg J."/>
            <person name="Griggs A."/>
            <person name="Gujja S."/>
            <person name="Hansen M."/>
            <person name="Howarth C."/>
            <person name="Imamovic A."/>
            <person name="Ireland A."/>
            <person name="Larimer J."/>
            <person name="McCowan C."/>
            <person name="Murphy C."/>
            <person name="Pearson M."/>
            <person name="Poon T.W."/>
            <person name="Priest M."/>
            <person name="Roberts A."/>
            <person name="Saif S."/>
            <person name="Shea T."/>
            <person name="Sykes S."/>
            <person name="Wortman J."/>
            <person name="Nusbaum C."/>
            <person name="Birren B."/>
        </authorList>
    </citation>
    <scope>NUCLEOTIDE SEQUENCE [LARGE SCALE GENOMIC DNA]</scope>
    <source>
        <strain evidence="1 2">CJ05E6</strain>
    </source>
</reference>
<organism evidence="1 2">
    <name type="scientific">Phytophthora nicotianae</name>
    <name type="common">Potato buckeye rot agent</name>
    <name type="synonym">Phytophthora parasitica</name>
    <dbReference type="NCBI Taxonomy" id="4792"/>
    <lineage>
        <taxon>Eukaryota</taxon>
        <taxon>Sar</taxon>
        <taxon>Stramenopiles</taxon>
        <taxon>Oomycota</taxon>
        <taxon>Peronosporomycetes</taxon>
        <taxon>Peronosporales</taxon>
        <taxon>Peronosporaceae</taxon>
        <taxon>Phytophthora</taxon>
    </lineage>
</organism>
<sequence length="124" mass="14641">MICKAFVAAVYNGNTDVVGHLRDDHRFSSESMGESFASAARSNHFELMNRSMMNIAFLPRQFFQLYENGEWPLDILKEALEASYYYSIKNFIYRLTCEQLFYSKDEERLESIEWMETQKDKSSM</sequence>
<dbReference type="AlphaFoldDB" id="W2J0S9"/>
<evidence type="ECO:0000313" key="2">
    <source>
        <dbReference type="Proteomes" id="UP000053864"/>
    </source>
</evidence>
<protein>
    <submittedName>
        <fullName evidence="1">Uncharacterized protein</fullName>
    </submittedName>
</protein>
<dbReference type="Proteomes" id="UP000053864">
    <property type="component" value="Unassembled WGS sequence"/>
</dbReference>
<evidence type="ECO:0000313" key="1">
    <source>
        <dbReference type="EMBL" id="ETL40005.1"/>
    </source>
</evidence>
<gene>
    <name evidence="1" type="ORF">L916_08709</name>
</gene>